<evidence type="ECO:0000256" key="1">
    <source>
        <dbReference type="SAM" id="Phobius"/>
    </source>
</evidence>
<dbReference type="OrthoDB" id="3029001at2759"/>
<dbReference type="PANTHER" id="PTHR35043:SF9">
    <property type="match status" value="1"/>
</dbReference>
<feature type="non-terminal residue" evidence="2">
    <location>
        <position position="1"/>
    </location>
</feature>
<dbReference type="RefSeq" id="XP_007310853.1">
    <property type="nucleotide sequence ID" value="XM_007310791.1"/>
</dbReference>
<dbReference type="EMBL" id="JH687400">
    <property type="protein sequence ID" value="EIM79895.1"/>
    <property type="molecule type" value="Genomic_DNA"/>
</dbReference>
<organism evidence="2 3">
    <name type="scientific">Stereum hirsutum (strain FP-91666)</name>
    <name type="common">White-rot fungus</name>
    <dbReference type="NCBI Taxonomy" id="721885"/>
    <lineage>
        <taxon>Eukaryota</taxon>
        <taxon>Fungi</taxon>
        <taxon>Dikarya</taxon>
        <taxon>Basidiomycota</taxon>
        <taxon>Agaricomycotina</taxon>
        <taxon>Agaricomycetes</taxon>
        <taxon>Russulales</taxon>
        <taxon>Stereaceae</taxon>
        <taxon>Stereum</taxon>
    </lineage>
</organism>
<keyword evidence="3" id="KW-1185">Reference proteome</keyword>
<evidence type="ECO:0000313" key="2">
    <source>
        <dbReference type="EMBL" id="EIM79895.1"/>
    </source>
</evidence>
<dbReference type="eggNOG" id="ENOG502SI8N">
    <property type="taxonomic scope" value="Eukaryota"/>
</dbReference>
<dbReference type="OMA" id="DEWNANF"/>
<proteinExistence type="predicted"/>
<dbReference type="KEGG" id="shs:STEHIDRAFT_21373"/>
<gene>
    <name evidence="2" type="ORF">STEHIDRAFT_21373</name>
</gene>
<feature type="transmembrane region" description="Helical" evidence="1">
    <location>
        <begin position="177"/>
        <end position="196"/>
    </location>
</feature>
<feature type="transmembrane region" description="Helical" evidence="1">
    <location>
        <begin position="12"/>
        <end position="29"/>
    </location>
</feature>
<dbReference type="GeneID" id="18804291"/>
<keyword evidence="1" id="KW-0472">Membrane</keyword>
<feature type="non-terminal residue" evidence="2">
    <location>
        <position position="209"/>
    </location>
</feature>
<protein>
    <submittedName>
        <fullName evidence="2">Uncharacterized protein</fullName>
    </submittedName>
</protein>
<keyword evidence="1" id="KW-1133">Transmembrane helix</keyword>
<keyword evidence="1" id="KW-0812">Transmembrane</keyword>
<dbReference type="AlphaFoldDB" id="R7RYB9"/>
<sequence length="209" mass="23715">WQPEPDGRGSFGILSSCVLTLVFCVWTAVHPNVGFQHRPIFHMGESRATLLIIALLSPEVIIYLSWAQNHAVRRLNRQVDTQWTITHSYFACMGGFVFDTTDEEPFLPRSATRIRLQPDGVVFLRKHAPEIIPTLSREEILDKSKADGLSKALACLQTGWFCTQIIARAIQNLPISLLELTTLAHAFCMIAVYLLWWDKPFEVQEPVII</sequence>
<name>R7RYB9_STEHR</name>
<accession>R7RYB9</accession>
<feature type="transmembrane region" description="Helical" evidence="1">
    <location>
        <begin position="49"/>
        <end position="67"/>
    </location>
</feature>
<dbReference type="PANTHER" id="PTHR35043">
    <property type="entry name" value="TRANSCRIPTION FACTOR DOMAIN-CONTAINING PROTEIN"/>
    <property type="match status" value="1"/>
</dbReference>
<reference evidence="3" key="1">
    <citation type="journal article" date="2012" name="Science">
        <title>The Paleozoic origin of enzymatic lignin decomposition reconstructed from 31 fungal genomes.</title>
        <authorList>
            <person name="Floudas D."/>
            <person name="Binder M."/>
            <person name="Riley R."/>
            <person name="Barry K."/>
            <person name="Blanchette R.A."/>
            <person name="Henrissat B."/>
            <person name="Martinez A.T."/>
            <person name="Otillar R."/>
            <person name="Spatafora J.W."/>
            <person name="Yadav J.S."/>
            <person name="Aerts A."/>
            <person name="Benoit I."/>
            <person name="Boyd A."/>
            <person name="Carlson A."/>
            <person name="Copeland A."/>
            <person name="Coutinho P.M."/>
            <person name="de Vries R.P."/>
            <person name="Ferreira P."/>
            <person name="Findley K."/>
            <person name="Foster B."/>
            <person name="Gaskell J."/>
            <person name="Glotzer D."/>
            <person name="Gorecki P."/>
            <person name="Heitman J."/>
            <person name="Hesse C."/>
            <person name="Hori C."/>
            <person name="Igarashi K."/>
            <person name="Jurgens J.A."/>
            <person name="Kallen N."/>
            <person name="Kersten P."/>
            <person name="Kohler A."/>
            <person name="Kuees U."/>
            <person name="Kumar T.K.A."/>
            <person name="Kuo A."/>
            <person name="LaButti K."/>
            <person name="Larrondo L.F."/>
            <person name="Lindquist E."/>
            <person name="Ling A."/>
            <person name="Lombard V."/>
            <person name="Lucas S."/>
            <person name="Lundell T."/>
            <person name="Martin R."/>
            <person name="McLaughlin D.J."/>
            <person name="Morgenstern I."/>
            <person name="Morin E."/>
            <person name="Murat C."/>
            <person name="Nagy L.G."/>
            <person name="Nolan M."/>
            <person name="Ohm R.A."/>
            <person name="Patyshakuliyeva A."/>
            <person name="Rokas A."/>
            <person name="Ruiz-Duenas F.J."/>
            <person name="Sabat G."/>
            <person name="Salamov A."/>
            <person name="Samejima M."/>
            <person name="Schmutz J."/>
            <person name="Slot J.C."/>
            <person name="St John F."/>
            <person name="Stenlid J."/>
            <person name="Sun H."/>
            <person name="Sun S."/>
            <person name="Syed K."/>
            <person name="Tsang A."/>
            <person name="Wiebenga A."/>
            <person name="Young D."/>
            <person name="Pisabarro A."/>
            <person name="Eastwood D.C."/>
            <person name="Martin F."/>
            <person name="Cullen D."/>
            <person name="Grigoriev I.V."/>
            <person name="Hibbett D.S."/>
        </authorList>
    </citation>
    <scope>NUCLEOTIDE SEQUENCE [LARGE SCALE GENOMIC DNA]</scope>
    <source>
        <strain evidence="3">FP-91666</strain>
    </source>
</reference>
<dbReference type="Proteomes" id="UP000053927">
    <property type="component" value="Unassembled WGS sequence"/>
</dbReference>
<evidence type="ECO:0000313" key="3">
    <source>
        <dbReference type="Proteomes" id="UP000053927"/>
    </source>
</evidence>